<dbReference type="EMBL" id="JAHDYS010000019">
    <property type="protein sequence ID" value="MBT1073314.1"/>
    <property type="molecule type" value="Genomic_DNA"/>
</dbReference>
<feature type="non-terminal residue" evidence="5">
    <location>
        <position position="1"/>
    </location>
</feature>
<organism evidence="5 6">
    <name type="scientific">Pelotalea chapellei</name>
    <dbReference type="NCBI Taxonomy" id="44671"/>
    <lineage>
        <taxon>Bacteria</taxon>
        <taxon>Pseudomonadati</taxon>
        <taxon>Thermodesulfobacteriota</taxon>
        <taxon>Desulfuromonadia</taxon>
        <taxon>Geobacterales</taxon>
        <taxon>Geobacteraceae</taxon>
        <taxon>Pelotalea</taxon>
    </lineage>
</organism>
<name>A0ABS5UCD2_9BACT</name>
<protein>
    <submittedName>
        <fullName evidence="5">Cytochrome c3 family protein</fullName>
    </submittedName>
</protein>
<sequence>AFPLKDCARCHHVKEIVYKVKATGTTNFSHKKHLTSTPDCGTCHPKLFAAGKNKSVSMAEMERGKSCGACHNGTKAFGIDKCTACHPTRDRNYAVKGAGNVHFRHGQHIGKYSCSSCHTKLYGISGNRSAKAVNMKAMEKGKSCGACHDGKQAFTVKQNCATCHKAK</sequence>
<keyword evidence="3" id="KW-0349">Heme</keyword>
<dbReference type="NCBIfam" id="TIGR04257">
    <property type="entry name" value="nanowire_3heme"/>
    <property type="match status" value="2"/>
</dbReference>
<evidence type="ECO:0000256" key="2">
    <source>
        <dbReference type="ARBA" id="ARBA00023004"/>
    </source>
</evidence>
<reference evidence="5 6" key="1">
    <citation type="submission" date="2021-05" db="EMBL/GenBank/DDBJ databases">
        <title>The draft genome of Geobacter chapellei DSM 13688.</title>
        <authorList>
            <person name="Xu Z."/>
            <person name="Masuda Y."/>
            <person name="Itoh H."/>
            <person name="Senoo K."/>
        </authorList>
    </citation>
    <scope>NUCLEOTIDE SEQUENCE [LARGE SCALE GENOMIC DNA]</scope>
    <source>
        <strain evidence="5 6">DSM 13688</strain>
    </source>
</reference>
<evidence type="ECO:0000313" key="5">
    <source>
        <dbReference type="EMBL" id="MBT1073314.1"/>
    </source>
</evidence>
<proteinExistence type="predicted"/>
<accession>A0ABS5UCD2</accession>
<comment type="caution">
    <text evidence="5">The sequence shown here is derived from an EMBL/GenBank/DDBJ whole genome shotgun (WGS) entry which is preliminary data.</text>
</comment>
<dbReference type="PANTHER" id="PTHR39425">
    <property type="entry name" value="LIPOPROTEIN CYTOCHROME C"/>
    <property type="match status" value="1"/>
</dbReference>
<dbReference type="PANTHER" id="PTHR39425:SF1">
    <property type="entry name" value="CYTOCHROME C7-LIKE DOMAIN-CONTAINING PROTEIN"/>
    <property type="match status" value="1"/>
</dbReference>
<feature type="domain" description="Cytochrome c" evidence="4">
    <location>
        <begin position="145"/>
        <end position="167"/>
    </location>
</feature>
<dbReference type="InterPro" id="IPR036280">
    <property type="entry name" value="Multihaem_cyt_sf"/>
</dbReference>
<evidence type="ECO:0000256" key="1">
    <source>
        <dbReference type="ARBA" id="ARBA00022723"/>
    </source>
</evidence>
<gene>
    <name evidence="5" type="ORF">KJB30_16095</name>
</gene>
<keyword evidence="2 3" id="KW-0408">Iron</keyword>
<dbReference type="Pfam" id="PF14522">
    <property type="entry name" value="Cytochrome_C7"/>
    <property type="match status" value="2"/>
</dbReference>
<dbReference type="RefSeq" id="WP_214301231.1">
    <property type="nucleotide sequence ID" value="NZ_JAHDYS010000019.1"/>
</dbReference>
<evidence type="ECO:0000259" key="4">
    <source>
        <dbReference type="PROSITE" id="PS51007"/>
    </source>
</evidence>
<evidence type="ECO:0000256" key="3">
    <source>
        <dbReference type="PROSITE-ProRule" id="PRU00433"/>
    </source>
</evidence>
<keyword evidence="6" id="KW-1185">Reference proteome</keyword>
<dbReference type="InterPro" id="IPR029467">
    <property type="entry name" value="Cyt_c7-like"/>
</dbReference>
<dbReference type="InterPro" id="IPR026352">
    <property type="entry name" value="Nanowire_3heme"/>
</dbReference>
<dbReference type="InterPro" id="IPR009056">
    <property type="entry name" value="Cyt_c-like_dom"/>
</dbReference>
<dbReference type="PROSITE" id="PS51007">
    <property type="entry name" value="CYTC"/>
    <property type="match status" value="1"/>
</dbReference>
<dbReference type="SUPFAM" id="SSF48695">
    <property type="entry name" value="Multiheme cytochromes"/>
    <property type="match status" value="1"/>
</dbReference>
<evidence type="ECO:0000313" key="6">
    <source>
        <dbReference type="Proteomes" id="UP000784128"/>
    </source>
</evidence>
<dbReference type="Gene3D" id="3.90.10.10">
    <property type="entry name" value="Cytochrome C3"/>
    <property type="match status" value="2"/>
</dbReference>
<keyword evidence="1 3" id="KW-0479">Metal-binding</keyword>
<dbReference type="Proteomes" id="UP000784128">
    <property type="component" value="Unassembled WGS sequence"/>
</dbReference>